<keyword evidence="3" id="KW-1185">Reference proteome</keyword>
<dbReference type="PANTHER" id="PTHR33495">
    <property type="entry name" value="ANTI-SIGMA FACTOR ANTAGONIST TM_1081-RELATED-RELATED"/>
    <property type="match status" value="1"/>
</dbReference>
<dbReference type="CDD" id="cd07043">
    <property type="entry name" value="STAS_anti-anti-sigma_factors"/>
    <property type="match status" value="1"/>
</dbReference>
<dbReference type="EMBL" id="QOVF01000006">
    <property type="protein sequence ID" value="KAA0692479.1"/>
    <property type="molecule type" value="Genomic_DNA"/>
</dbReference>
<dbReference type="GO" id="GO:0043856">
    <property type="term" value="F:anti-sigma factor antagonist activity"/>
    <property type="evidence" value="ECO:0007669"/>
    <property type="project" value="TreeGrafter"/>
</dbReference>
<evidence type="ECO:0000313" key="3">
    <source>
        <dbReference type="Proteomes" id="UP000463138"/>
    </source>
</evidence>
<organism evidence="2 3">
    <name type="scientific">Halopseudomonas laoshanensis</name>
    <dbReference type="NCBI Taxonomy" id="2268758"/>
    <lineage>
        <taxon>Bacteria</taxon>
        <taxon>Pseudomonadati</taxon>
        <taxon>Pseudomonadota</taxon>
        <taxon>Gammaproteobacteria</taxon>
        <taxon>Pseudomonadales</taxon>
        <taxon>Pseudomonadaceae</taxon>
        <taxon>Halopseudomonas</taxon>
    </lineage>
</organism>
<dbReference type="Pfam" id="PF13466">
    <property type="entry name" value="STAS_2"/>
    <property type="match status" value="1"/>
</dbReference>
<dbReference type="SUPFAM" id="SSF52091">
    <property type="entry name" value="SpoIIaa-like"/>
    <property type="match status" value="1"/>
</dbReference>
<reference evidence="2 3" key="1">
    <citation type="submission" date="2018-07" db="EMBL/GenBank/DDBJ databases">
        <title>Pseudomonas laoshanensis sp. nov., isolated from soil.</title>
        <authorList>
            <person name="Sun J."/>
            <person name="Yu L."/>
            <person name="Wang M."/>
            <person name="Zhang C."/>
        </authorList>
    </citation>
    <scope>NUCLEOTIDE SEQUENCE [LARGE SCALE GENOMIC DNA]</scope>
    <source>
        <strain evidence="2 3">Y22</strain>
    </source>
</reference>
<dbReference type="AlphaFoldDB" id="A0A7V7GQN1"/>
<proteinExistence type="predicted"/>
<protein>
    <submittedName>
        <fullName evidence="2">Anti-sigma factor antagonist</fullName>
    </submittedName>
</protein>
<dbReference type="OrthoDB" id="7029873at2"/>
<dbReference type="InterPro" id="IPR036513">
    <property type="entry name" value="STAS_dom_sf"/>
</dbReference>
<feature type="domain" description="STAS" evidence="1">
    <location>
        <begin position="12"/>
        <end position="101"/>
    </location>
</feature>
<dbReference type="PROSITE" id="PS50801">
    <property type="entry name" value="STAS"/>
    <property type="match status" value="1"/>
</dbReference>
<comment type="caution">
    <text evidence="2">The sequence shown here is derived from an EMBL/GenBank/DDBJ whole genome shotgun (WGS) entry which is preliminary data.</text>
</comment>
<dbReference type="InterPro" id="IPR058548">
    <property type="entry name" value="MlaB-like_STAS"/>
</dbReference>
<evidence type="ECO:0000259" key="1">
    <source>
        <dbReference type="PROSITE" id="PS50801"/>
    </source>
</evidence>
<dbReference type="InterPro" id="IPR002645">
    <property type="entry name" value="STAS_dom"/>
</dbReference>
<sequence length="101" mass="10777">MSAQVKRGEQGVIALEGQLDFGSAMDVRKQLQQSLADTQGDITLDLSGVEHSNSVGLALILLVARIVSERGDQLRVVSMPAGLESIARVCELDDWLTTLAA</sequence>
<evidence type="ECO:0000313" key="2">
    <source>
        <dbReference type="EMBL" id="KAA0692479.1"/>
    </source>
</evidence>
<dbReference type="RefSeq" id="WP_149333799.1">
    <property type="nucleotide sequence ID" value="NZ_QOVF01000006.1"/>
</dbReference>
<gene>
    <name evidence="2" type="ORF">DT594_16130</name>
</gene>
<accession>A0A7V7GQN1</accession>
<dbReference type="Gene3D" id="3.30.750.24">
    <property type="entry name" value="STAS domain"/>
    <property type="match status" value="1"/>
</dbReference>
<name>A0A7V7GQN1_9GAMM</name>
<dbReference type="Proteomes" id="UP000463138">
    <property type="component" value="Unassembled WGS sequence"/>
</dbReference>